<evidence type="ECO:0000256" key="3">
    <source>
        <dbReference type="PROSITE-ProRule" id="PRU00339"/>
    </source>
</evidence>
<protein>
    <submittedName>
        <fullName evidence="5">Uncharacterized protein</fullName>
    </submittedName>
</protein>
<keyword evidence="1" id="KW-0677">Repeat</keyword>
<evidence type="ECO:0000256" key="1">
    <source>
        <dbReference type="ARBA" id="ARBA00022737"/>
    </source>
</evidence>
<feature type="repeat" description="TPR" evidence="3">
    <location>
        <begin position="518"/>
        <end position="551"/>
    </location>
</feature>
<evidence type="ECO:0000313" key="6">
    <source>
        <dbReference type="Proteomes" id="UP000663828"/>
    </source>
</evidence>
<dbReference type="PANTHER" id="PTHR45641">
    <property type="entry name" value="TETRATRICOPEPTIDE REPEAT PROTEIN (AFU_ORTHOLOGUE AFUA_6G03870)"/>
    <property type="match status" value="1"/>
</dbReference>
<dbReference type="Proteomes" id="UP000663828">
    <property type="component" value="Unassembled WGS sequence"/>
</dbReference>
<gene>
    <name evidence="5" type="ORF">XAT740_LOCUS21272</name>
</gene>
<proteinExistence type="predicted"/>
<dbReference type="AlphaFoldDB" id="A0A814T5S4"/>
<dbReference type="Gene3D" id="1.25.40.10">
    <property type="entry name" value="Tetratricopeptide repeat domain"/>
    <property type="match status" value="1"/>
</dbReference>
<organism evidence="5 6">
    <name type="scientific">Adineta ricciae</name>
    <name type="common">Rotifer</name>
    <dbReference type="NCBI Taxonomy" id="249248"/>
    <lineage>
        <taxon>Eukaryota</taxon>
        <taxon>Metazoa</taxon>
        <taxon>Spiralia</taxon>
        <taxon>Gnathifera</taxon>
        <taxon>Rotifera</taxon>
        <taxon>Eurotatoria</taxon>
        <taxon>Bdelloidea</taxon>
        <taxon>Adinetida</taxon>
        <taxon>Adinetidae</taxon>
        <taxon>Adineta</taxon>
    </lineage>
</organism>
<dbReference type="SUPFAM" id="SSF48452">
    <property type="entry name" value="TPR-like"/>
    <property type="match status" value="1"/>
</dbReference>
<dbReference type="EMBL" id="CAJNOR010001521">
    <property type="protein sequence ID" value="CAF1157043.1"/>
    <property type="molecule type" value="Genomic_DNA"/>
</dbReference>
<evidence type="ECO:0000256" key="4">
    <source>
        <dbReference type="SAM" id="MobiDB-lite"/>
    </source>
</evidence>
<keyword evidence="2 3" id="KW-0802">TPR repeat</keyword>
<feature type="repeat" description="TPR" evidence="3">
    <location>
        <begin position="476"/>
        <end position="509"/>
    </location>
</feature>
<sequence>MSKQKSSSSSNKTNVTKDKETLKPSKSSTSIQRRTTAPPVVQNVILVWLDEKMDEKSNSFWRNAIAEFRREINTIHTFTESDPCVLFLSKHSDEKICLIVSGTLGQKIIPTIYNMSQVYSILIFCENKKELKRWAKNWTKILGVFTHSADLAKALEEIVDICEQDSIGINFLSMNDVDAAKRDEDQIPFSFIYPSILKEILLTIPFDDQRLDEFIDYCRDAFNKNDQALNTMKEFKRIYKEKTPIEWFAQNSFLYSMINRALRLLDLQLLMKLDFFITDLHHQIEQLFAEQYRNHDNEQSVTFYRGQGLSKADFDRLTKLKGGFISLNNFLFANTDSKESLNIARDAAENPDLIGVLFHMSANPSKAVGPFASISKVISLQSSDDNILLSMFTIFRIGKMKQIDGNNRLWQIDLTMATKDDSEIRIPPAYANESTNPNSKGWGRLGIVLIKMSELEKARQVYKTILEQTSDGQQRAGIYHQLGWIEDRQGHHEQSISFYKKALEVSLKSLPADHPDLAMSYNNIGLVYYIKGEYPKALSAHQKALAIRQKTLPANHPDLAMSNNNIGMVHVNMENYSKAVSFCERAVQIGTQALPPNHIHLQHYKEHLELVKKKL</sequence>
<dbReference type="InterPro" id="IPR019734">
    <property type="entry name" value="TPR_rpt"/>
</dbReference>
<reference evidence="5" key="1">
    <citation type="submission" date="2021-02" db="EMBL/GenBank/DDBJ databases">
        <authorList>
            <person name="Nowell W R."/>
        </authorList>
    </citation>
    <scope>NUCLEOTIDE SEQUENCE</scope>
</reference>
<name>A0A814T5S4_ADIRI</name>
<dbReference type="PANTHER" id="PTHR45641:SF19">
    <property type="entry name" value="NEPHROCYSTIN-3"/>
    <property type="match status" value="1"/>
</dbReference>
<evidence type="ECO:0000313" key="5">
    <source>
        <dbReference type="EMBL" id="CAF1157043.1"/>
    </source>
</evidence>
<dbReference type="InterPro" id="IPR011990">
    <property type="entry name" value="TPR-like_helical_dom_sf"/>
</dbReference>
<dbReference type="PROSITE" id="PS50005">
    <property type="entry name" value="TPR"/>
    <property type="match status" value="2"/>
</dbReference>
<feature type="compositionally biased region" description="Low complexity" evidence="4">
    <location>
        <begin position="1"/>
        <end position="14"/>
    </location>
</feature>
<dbReference type="Pfam" id="PF13424">
    <property type="entry name" value="TPR_12"/>
    <property type="match status" value="2"/>
</dbReference>
<dbReference type="SUPFAM" id="SSF56399">
    <property type="entry name" value="ADP-ribosylation"/>
    <property type="match status" value="1"/>
</dbReference>
<keyword evidence="6" id="KW-1185">Reference proteome</keyword>
<feature type="region of interest" description="Disordered" evidence="4">
    <location>
        <begin position="1"/>
        <end position="35"/>
    </location>
</feature>
<accession>A0A814T5S4</accession>
<comment type="caution">
    <text evidence="5">The sequence shown here is derived from an EMBL/GenBank/DDBJ whole genome shotgun (WGS) entry which is preliminary data.</text>
</comment>
<dbReference type="SMART" id="SM00028">
    <property type="entry name" value="TPR"/>
    <property type="match status" value="4"/>
</dbReference>
<feature type="compositionally biased region" description="Polar residues" evidence="4">
    <location>
        <begin position="24"/>
        <end position="35"/>
    </location>
</feature>
<evidence type="ECO:0000256" key="2">
    <source>
        <dbReference type="ARBA" id="ARBA00022803"/>
    </source>
</evidence>